<dbReference type="Proteomes" id="UP000028582">
    <property type="component" value="Unassembled WGS sequence"/>
</dbReference>
<dbReference type="InterPro" id="IPR040226">
    <property type="entry name" value="THH1/TOM1/TOM3"/>
</dbReference>
<gene>
    <name evidence="2" type="ORF">F444_12490</name>
</gene>
<evidence type="ECO:0000313" key="3">
    <source>
        <dbReference type="Proteomes" id="UP000028582"/>
    </source>
</evidence>
<name>A0A080ZWW5_PHYNI</name>
<keyword evidence="1" id="KW-0812">Transmembrane</keyword>
<organism evidence="2 3">
    <name type="scientific">Phytophthora nicotianae P1976</name>
    <dbReference type="NCBI Taxonomy" id="1317066"/>
    <lineage>
        <taxon>Eukaryota</taxon>
        <taxon>Sar</taxon>
        <taxon>Stramenopiles</taxon>
        <taxon>Oomycota</taxon>
        <taxon>Peronosporomycetes</taxon>
        <taxon>Peronosporales</taxon>
        <taxon>Peronosporaceae</taxon>
        <taxon>Phytophthora</taxon>
    </lineage>
</organism>
<dbReference type="AlphaFoldDB" id="A0A080ZWW5"/>
<feature type="transmembrane region" description="Helical" evidence="1">
    <location>
        <begin position="100"/>
        <end position="126"/>
    </location>
</feature>
<protein>
    <recommendedName>
        <fullName evidence="4">THH1/TOM1/TOM3 domain-containing protein</fullName>
    </recommendedName>
</protein>
<proteinExistence type="predicted"/>
<evidence type="ECO:0000313" key="2">
    <source>
        <dbReference type="EMBL" id="ETO71126.1"/>
    </source>
</evidence>
<dbReference type="PANTHER" id="PTHR31142:SF3">
    <property type="entry name" value="THH1_TOM1_TOM3 DOMAIN-CONTAINING PROTEIN"/>
    <property type="match status" value="1"/>
</dbReference>
<evidence type="ECO:0000256" key="1">
    <source>
        <dbReference type="SAM" id="Phobius"/>
    </source>
</evidence>
<dbReference type="PANTHER" id="PTHR31142">
    <property type="entry name" value="TOBAMOVIRUS MULTIPLICATION PROTEIN 1-LIKE ISOFORM X1"/>
    <property type="match status" value="1"/>
</dbReference>
<feature type="transmembrane region" description="Helical" evidence="1">
    <location>
        <begin position="146"/>
        <end position="166"/>
    </location>
</feature>
<feature type="transmembrane region" description="Helical" evidence="1">
    <location>
        <begin position="36"/>
        <end position="58"/>
    </location>
</feature>
<keyword evidence="1" id="KW-1133">Transmembrane helix</keyword>
<feature type="transmembrane region" description="Helical" evidence="1">
    <location>
        <begin position="70"/>
        <end position="88"/>
    </location>
</feature>
<dbReference type="EMBL" id="ANJA01002225">
    <property type="protein sequence ID" value="ETO71126.1"/>
    <property type="molecule type" value="Genomic_DNA"/>
</dbReference>
<reference evidence="2 3" key="1">
    <citation type="submission" date="2013-11" db="EMBL/GenBank/DDBJ databases">
        <title>The Genome Sequence of Phytophthora parasitica P1976.</title>
        <authorList>
            <consortium name="The Broad Institute Genomics Platform"/>
            <person name="Russ C."/>
            <person name="Tyler B."/>
            <person name="Panabieres F."/>
            <person name="Shan W."/>
            <person name="Tripathy S."/>
            <person name="Grunwald N."/>
            <person name="Machado M."/>
            <person name="Johnson C.S."/>
            <person name="Walker B."/>
            <person name="Young S."/>
            <person name="Zeng Q."/>
            <person name="Gargeya S."/>
            <person name="Fitzgerald M."/>
            <person name="Haas B."/>
            <person name="Abouelleil A."/>
            <person name="Allen A.W."/>
            <person name="Alvarado L."/>
            <person name="Arachchi H.M."/>
            <person name="Berlin A.M."/>
            <person name="Chapman S.B."/>
            <person name="Gainer-Dewar J."/>
            <person name="Goldberg J."/>
            <person name="Griggs A."/>
            <person name="Gujja S."/>
            <person name="Hansen M."/>
            <person name="Howarth C."/>
            <person name="Imamovic A."/>
            <person name="Ireland A."/>
            <person name="Larimer J."/>
            <person name="McCowan C."/>
            <person name="Murphy C."/>
            <person name="Pearson M."/>
            <person name="Poon T.W."/>
            <person name="Priest M."/>
            <person name="Roberts A."/>
            <person name="Saif S."/>
            <person name="Shea T."/>
            <person name="Sisk P."/>
            <person name="Sykes S."/>
            <person name="Wortman J."/>
            <person name="Nusbaum C."/>
            <person name="Birren B."/>
        </authorList>
    </citation>
    <scope>NUCLEOTIDE SEQUENCE [LARGE SCALE GENOMIC DNA]</scope>
    <source>
        <strain evidence="2 3">P1976</strain>
    </source>
</reference>
<comment type="caution">
    <text evidence="2">The sequence shown here is derived from an EMBL/GenBank/DDBJ whole genome shotgun (WGS) entry which is preliminary data.</text>
</comment>
<keyword evidence="1" id="KW-0472">Membrane</keyword>
<feature type="transmembrane region" description="Helical" evidence="1">
    <location>
        <begin position="172"/>
        <end position="196"/>
    </location>
</feature>
<feature type="transmembrane region" description="Helical" evidence="1">
    <location>
        <begin position="309"/>
        <end position="327"/>
    </location>
</feature>
<dbReference type="OrthoDB" id="165760at2759"/>
<evidence type="ECO:0008006" key="4">
    <source>
        <dbReference type="Google" id="ProtNLM"/>
    </source>
</evidence>
<sequence>MMLGMNITDFTCDFGLAQTSAGCVRTLASFDGSRYFTLQVIYCVVGVLTELASAVMYWRAVKYDGSPLQQYSFMLCSYASLTLIIRGADPTSYGHIIPRPVGAFLTDSCTAALYSVYILALGYWALVIRQGAAMIGSPTHLKCMEAAAITIVWTFYIAYNMSLFAFKGFQPAVLNFVQLSVSALVLAVVALSFLFYGLRVLSRLRAYEQEMKLRMSTMVCERMAPNQSFSLMLSDDEEGVPVVTEPRYARRGPNEGHSVKIKKILVVAEAISIVVIAGQLYMAITNVTNSPVELSCANGAGCSTISAKWSLLHTLQVICGWIILWVFRDIQKKPVIPRPRGSVVV</sequence>
<accession>A0A080ZWW5</accession>
<feature type="transmembrane region" description="Helical" evidence="1">
    <location>
        <begin position="264"/>
        <end position="284"/>
    </location>
</feature>